<dbReference type="InterPro" id="IPR007848">
    <property type="entry name" value="Small_mtfrase_dom"/>
</dbReference>
<accession>A0A226RBN7</accession>
<dbReference type="GeneID" id="75136742"/>
<protein>
    <submittedName>
        <fullName evidence="4">16S rRNA methyltransferase</fullName>
    </submittedName>
    <submittedName>
        <fullName evidence="5">Class I SAM-dependent methyltransferase</fullName>
    </submittedName>
</protein>
<proteinExistence type="predicted"/>
<reference evidence="8" key="3">
    <citation type="submission" date="2017-12" db="EMBL/GenBank/DDBJ databases">
        <authorList>
            <person name="Christensen H."/>
        </authorList>
    </citation>
    <scope>NUCLEOTIDE SEQUENCE [LARGE SCALE GENOMIC DNA]</scope>
    <source>
        <strain evidence="8">268A</strain>
    </source>
</reference>
<dbReference type="RefSeq" id="WP_050611659.1">
    <property type="nucleotide sequence ID" value="NZ_BLAM01000097.1"/>
</dbReference>
<gene>
    <name evidence="4" type="ORF">AYP69_07865</name>
    <name evidence="5" type="ORF">CYR79_09940</name>
    <name evidence="6" type="ORF">N4562_02775</name>
</gene>
<evidence type="ECO:0000259" key="3">
    <source>
        <dbReference type="Pfam" id="PF05175"/>
    </source>
</evidence>
<dbReference type="PANTHER" id="PTHR47816:SF4">
    <property type="entry name" value="RIBOSOMAL RNA SMALL SUBUNIT METHYLTRANSFERASE C"/>
    <property type="match status" value="1"/>
</dbReference>
<dbReference type="EMBL" id="LUGO01000064">
    <property type="protein sequence ID" value="OXS39149.1"/>
    <property type="molecule type" value="Genomic_DNA"/>
</dbReference>
<feature type="domain" description="Methyltransferase small" evidence="3">
    <location>
        <begin position="27"/>
        <end position="197"/>
    </location>
</feature>
<dbReference type="InterPro" id="IPR046977">
    <property type="entry name" value="RsmC/RlmG"/>
</dbReference>
<dbReference type="InterPro" id="IPR029063">
    <property type="entry name" value="SAM-dependent_MTases_sf"/>
</dbReference>
<evidence type="ECO:0000313" key="6">
    <source>
        <dbReference type="EMBL" id="UXC63983.1"/>
    </source>
</evidence>
<dbReference type="PANTHER" id="PTHR47816">
    <property type="entry name" value="RIBOSOMAL RNA SMALL SUBUNIT METHYLTRANSFERASE C"/>
    <property type="match status" value="1"/>
</dbReference>
<evidence type="ECO:0000256" key="2">
    <source>
        <dbReference type="ARBA" id="ARBA00022679"/>
    </source>
</evidence>
<dbReference type="SUPFAM" id="SSF53335">
    <property type="entry name" value="S-adenosyl-L-methionine-dependent methyltransferases"/>
    <property type="match status" value="1"/>
</dbReference>
<evidence type="ECO:0000313" key="4">
    <source>
        <dbReference type="EMBL" id="OXS39149.1"/>
    </source>
</evidence>
<evidence type="ECO:0000313" key="8">
    <source>
        <dbReference type="Proteomes" id="UP000234579"/>
    </source>
</evidence>
<dbReference type="Pfam" id="PF05175">
    <property type="entry name" value="MTS"/>
    <property type="match status" value="1"/>
</dbReference>
<reference evidence="5" key="2">
    <citation type="submission" date="2017-12" db="EMBL/GenBank/DDBJ databases">
        <authorList>
            <person name="Hurst M.R.H."/>
        </authorList>
    </citation>
    <scope>NUCLEOTIDE SEQUENCE [LARGE SCALE GENOMIC DNA]</scope>
    <source>
        <strain evidence="5">268A</strain>
    </source>
</reference>
<dbReference type="AlphaFoldDB" id="A0A226RBN7"/>
<dbReference type="Proteomes" id="UP000215261">
    <property type="component" value="Unassembled WGS sequence"/>
</dbReference>
<keyword evidence="2 4" id="KW-0808">Transferase</keyword>
<reference evidence="6" key="4">
    <citation type="submission" date="2022-09" db="EMBL/GenBank/DDBJ databases">
        <title>Complete genome of Ligilactobacillus agilis AM_LB6, isolated from chicken feces.</title>
        <authorList>
            <person name="den Bakker H.C."/>
            <person name="Mann A."/>
        </authorList>
    </citation>
    <scope>NUCLEOTIDE SEQUENCE</scope>
    <source>
        <strain evidence="6">AM_LB6</strain>
    </source>
</reference>
<dbReference type="GO" id="GO:0032259">
    <property type="term" value="P:methylation"/>
    <property type="evidence" value="ECO:0007669"/>
    <property type="project" value="UniProtKB-KW"/>
</dbReference>
<dbReference type="Gene3D" id="3.40.50.150">
    <property type="entry name" value="Vaccinia Virus protein VP39"/>
    <property type="match status" value="1"/>
</dbReference>
<name>A0A226RBN7_9LACO</name>
<dbReference type="EMBL" id="PKGI01000052">
    <property type="protein sequence ID" value="PLA75732.1"/>
    <property type="molecule type" value="Genomic_DNA"/>
</dbReference>
<dbReference type="Proteomes" id="UP000234579">
    <property type="component" value="Unassembled WGS sequence"/>
</dbReference>
<dbReference type="Proteomes" id="UP001058429">
    <property type="component" value="Chromosome"/>
</dbReference>
<evidence type="ECO:0000313" key="5">
    <source>
        <dbReference type="EMBL" id="PLA75732.1"/>
    </source>
</evidence>
<dbReference type="CDD" id="cd02440">
    <property type="entry name" value="AdoMet_MTases"/>
    <property type="match status" value="1"/>
</dbReference>
<evidence type="ECO:0000313" key="7">
    <source>
        <dbReference type="Proteomes" id="UP000215261"/>
    </source>
</evidence>
<organism evidence="4 7">
    <name type="scientific">Ligilactobacillus agilis</name>
    <dbReference type="NCBI Taxonomy" id="1601"/>
    <lineage>
        <taxon>Bacteria</taxon>
        <taxon>Bacillati</taxon>
        <taxon>Bacillota</taxon>
        <taxon>Bacilli</taxon>
        <taxon>Lactobacillales</taxon>
        <taxon>Lactobacillaceae</taxon>
        <taxon>Ligilactobacillus</taxon>
    </lineage>
</organism>
<sequence length="202" mass="22221">MTNYYYTKNPDVEHNEQNFNFTLLGNELNFTTDNGVFSKRRVDFGSCVLLAALDQPAFQPRKLLDVGCGYGPLGLAVAKKFPQAQVDMVDVNELALSLATKNAAANQIKNVNIWSSDQYQTVTAKDYDAIITNPPIRAGKEVVHGILSQAKDHLVVGGTLTAVLQKKQGAPSAKKKLEEVFGNCQVLKKDKGYFILQSIKEV</sequence>
<dbReference type="GO" id="GO:0008757">
    <property type="term" value="F:S-adenosylmethionine-dependent methyltransferase activity"/>
    <property type="evidence" value="ECO:0007669"/>
    <property type="project" value="InterPro"/>
</dbReference>
<dbReference type="EMBL" id="CP104396">
    <property type="protein sequence ID" value="UXC63983.1"/>
    <property type="molecule type" value="Genomic_DNA"/>
</dbReference>
<reference evidence="4 7" key="1">
    <citation type="submission" date="2016-03" db="EMBL/GenBank/DDBJ databases">
        <title>Sequencing of Lactobacillus Species from Commercial Turkeys.</title>
        <authorList>
            <person name="Johnson T.J."/>
            <person name="Youmans B.P."/>
            <person name="Case K.A."/>
        </authorList>
    </citation>
    <scope>NUCLEOTIDE SEQUENCE [LARGE SCALE GENOMIC DNA]</scope>
    <source>
        <strain evidence="4 7">UMNLA1</strain>
    </source>
</reference>
<keyword evidence="1 4" id="KW-0489">Methyltransferase</keyword>
<evidence type="ECO:0000256" key="1">
    <source>
        <dbReference type="ARBA" id="ARBA00022603"/>
    </source>
</evidence>